<organism evidence="1 2">
    <name type="scientific">Candidatus Accumulibacter vicinus</name>
    <dbReference type="NCBI Taxonomy" id="2954382"/>
    <lineage>
        <taxon>Bacteria</taxon>
        <taxon>Pseudomonadati</taxon>
        <taxon>Pseudomonadota</taxon>
        <taxon>Betaproteobacteria</taxon>
        <taxon>Candidatus Accumulibacter</taxon>
    </lineage>
</organism>
<reference evidence="1 2" key="1">
    <citation type="submission" date="2014-07" db="EMBL/GenBank/DDBJ databases">
        <title>Expanding our view of genomic diversity in Candidatus Accumulibacter clades.</title>
        <authorList>
            <person name="Skennerton C.T."/>
            <person name="Barr J.J."/>
            <person name="Slater F.R."/>
            <person name="Bond P.L."/>
            <person name="Tyson G.W."/>
        </authorList>
    </citation>
    <scope>NUCLEOTIDE SEQUENCE [LARGE SCALE GENOMIC DNA]</scope>
    <source>
        <strain evidence="2">SK-01</strain>
    </source>
</reference>
<dbReference type="EMBL" id="JDSS02000020">
    <property type="protein sequence ID" value="KFB68501.1"/>
    <property type="molecule type" value="Genomic_DNA"/>
</dbReference>
<comment type="caution">
    <text evidence="1">The sequence shown here is derived from an EMBL/GenBank/DDBJ whole genome shotgun (WGS) entry which is preliminary data.</text>
</comment>
<protein>
    <submittedName>
        <fullName evidence="1">Uncharacterized protein</fullName>
    </submittedName>
</protein>
<dbReference type="Proteomes" id="UP000019812">
    <property type="component" value="Unassembled WGS sequence"/>
</dbReference>
<gene>
    <name evidence="1" type="ORF">CAPSK01_001897</name>
</gene>
<dbReference type="STRING" id="1457154.CAPSK01_001897"/>
<evidence type="ECO:0000313" key="2">
    <source>
        <dbReference type="Proteomes" id="UP000019812"/>
    </source>
</evidence>
<sequence length="238" mass="27019">MCIVVADRPIDLAEQLHPGDRRAGTAKAIGRICHFLAERRRRCRLAMRTRHHRQVGQLMGEFPETGDRPVKHWQEGFVARRPQHQGVRKIVDILGGTRKVNELCNAHDFSVVRQTFPDPVLECLDIVIGHRLDLFHLASLLRTEIGQQRIQLDERSFGESRNLGKMRLGGQRLEPFQFNLQAAPNQSVFGKLRSQCIKPARIATVQRGKRSQGKYRHADSPQGVHGWTAILPVGEICP</sequence>
<proteinExistence type="predicted"/>
<name>A0A084Y1A7_9PROT</name>
<dbReference type="AlphaFoldDB" id="A0A084Y1A7"/>
<evidence type="ECO:0000313" key="1">
    <source>
        <dbReference type="EMBL" id="KFB68501.1"/>
    </source>
</evidence>
<accession>A0A084Y1A7</accession>